<feature type="domain" description="BAH" evidence="7">
    <location>
        <begin position="584"/>
        <end position="708"/>
    </location>
</feature>
<dbReference type="Gene3D" id="2.30.30.490">
    <property type="match status" value="1"/>
</dbReference>
<evidence type="ECO:0000256" key="3">
    <source>
        <dbReference type="ARBA" id="ARBA00022777"/>
    </source>
</evidence>
<keyword evidence="3" id="KW-0418">Kinase</keyword>
<evidence type="ECO:0000256" key="2">
    <source>
        <dbReference type="ARBA" id="ARBA00022741"/>
    </source>
</evidence>
<feature type="binding site" evidence="5">
    <location>
        <position position="273"/>
    </location>
    <ligand>
        <name>ATP</name>
        <dbReference type="ChEBI" id="CHEBI:30616"/>
    </ligand>
</feature>
<feature type="domain" description="Protein kinase" evidence="6">
    <location>
        <begin position="246"/>
        <end position="527"/>
    </location>
</feature>
<dbReference type="PANTHER" id="PTHR44329:SF260">
    <property type="entry name" value="PROTEIN KINASE DOMAIN-CONTAINING PROTEIN"/>
    <property type="match status" value="1"/>
</dbReference>
<dbReference type="PROSITE" id="PS50011">
    <property type="entry name" value="PROTEIN_KINASE_DOM"/>
    <property type="match status" value="1"/>
</dbReference>
<dbReference type="EMBL" id="OZ020105">
    <property type="protein sequence ID" value="CAK9257331.1"/>
    <property type="molecule type" value="Genomic_DNA"/>
</dbReference>
<dbReference type="InterPro" id="IPR008395">
    <property type="entry name" value="Agenet-like_dom"/>
</dbReference>
<dbReference type="Gene3D" id="1.10.510.10">
    <property type="entry name" value="Transferase(Phosphotransferase) domain 1"/>
    <property type="match status" value="1"/>
</dbReference>
<dbReference type="PROSITE" id="PS51038">
    <property type="entry name" value="BAH"/>
    <property type="match status" value="1"/>
</dbReference>
<dbReference type="Pfam" id="PF05641">
    <property type="entry name" value="Agenet"/>
    <property type="match status" value="1"/>
</dbReference>
<dbReference type="Pfam" id="PF00069">
    <property type="entry name" value="Pkinase"/>
    <property type="match status" value="1"/>
</dbReference>
<dbReference type="PROSITE" id="PS00108">
    <property type="entry name" value="PROTEIN_KINASE_ST"/>
    <property type="match status" value="1"/>
</dbReference>
<dbReference type="InterPro" id="IPR051681">
    <property type="entry name" value="Ser/Thr_Kinases-Pseudokinases"/>
</dbReference>
<protein>
    <recommendedName>
        <fullName evidence="10">Protein kinase domain-containing protein</fullName>
    </recommendedName>
</protein>
<proteinExistence type="predicted"/>
<dbReference type="InterPro" id="IPR001025">
    <property type="entry name" value="BAH_dom"/>
</dbReference>
<keyword evidence="2 5" id="KW-0547">Nucleotide-binding</keyword>
<dbReference type="InterPro" id="IPR011009">
    <property type="entry name" value="Kinase-like_dom_sf"/>
</dbReference>
<evidence type="ECO:0000259" key="6">
    <source>
        <dbReference type="PROSITE" id="PS50011"/>
    </source>
</evidence>
<name>A0ABP0VS98_9BRYO</name>
<dbReference type="InterPro" id="IPR043151">
    <property type="entry name" value="BAH_sf"/>
</dbReference>
<accession>A0ABP0VS98</accession>
<dbReference type="Pfam" id="PF01426">
    <property type="entry name" value="BAH"/>
    <property type="match status" value="1"/>
</dbReference>
<evidence type="ECO:0000313" key="8">
    <source>
        <dbReference type="EMBL" id="CAK9257331.1"/>
    </source>
</evidence>
<evidence type="ECO:0000256" key="5">
    <source>
        <dbReference type="PROSITE-ProRule" id="PRU10141"/>
    </source>
</evidence>
<dbReference type="InterPro" id="IPR008271">
    <property type="entry name" value="Ser/Thr_kinase_AS"/>
</dbReference>
<evidence type="ECO:0000256" key="4">
    <source>
        <dbReference type="ARBA" id="ARBA00022840"/>
    </source>
</evidence>
<organism evidence="8 9">
    <name type="scientific">Sphagnum jensenii</name>
    <dbReference type="NCBI Taxonomy" id="128206"/>
    <lineage>
        <taxon>Eukaryota</taxon>
        <taxon>Viridiplantae</taxon>
        <taxon>Streptophyta</taxon>
        <taxon>Embryophyta</taxon>
        <taxon>Bryophyta</taxon>
        <taxon>Sphagnophytina</taxon>
        <taxon>Sphagnopsida</taxon>
        <taxon>Sphagnales</taxon>
        <taxon>Sphagnaceae</taxon>
        <taxon>Sphagnum</taxon>
    </lineage>
</organism>
<keyword evidence="4 5" id="KW-0067">ATP-binding</keyword>
<dbReference type="InterPro" id="IPR000719">
    <property type="entry name" value="Prot_kinase_dom"/>
</dbReference>
<evidence type="ECO:0008006" key="10">
    <source>
        <dbReference type="Google" id="ProtNLM"/>
    </source>
</evidence>
<evidence type="ECO:0000256" key="1">
    <source>
        <dbReference type="ARBA" id="ARBA00022679"/>
    </source>
</evidence>
<dbReference type="SMART" id="SM00743">
    <property type="entry name" value="Agenet"/>
    <property type="match status" value="2"/>
</dbReference>
<dbReference type="Proteomes" id="UP001497444">
    <property type="component" value="Chromosome 10"/>
</dbReference>
<dbReference type="SUPFAM" id="SSF56112">
    <property type="entry name" value="Protein kinase-like (PK-like)"/>
    <property type="match status" value="1"/>
</dbReference>
<keyword evidence="9" id="KW-1185">Reference proteome</keyword>
<dbReference type="SMART" id="SM00220">
    <property type="entry name" value="S_TKc"/>
    <property type="match status" value="1"/>
</dbReference>
<reference evidence="8" key="1">
    <citation type="submission" date="2024-02" db="EMBL/GenBank/DDBJ databases">
        <authorList>
            <consortium name="ELIXIR-Norway"/>
            <consortium name="Elixir Norway"/>
        </authorList>
    </citation>
    <scope>NUCLEOTIDE SEQUENCE</scope>
</reference>
<sequence>MAAATHITLGLDLCKKITEQYKLLSLADNKSNGLLISGQQCMLVCNKLLETQGTLELLQCELPDEETSSPDVGQATQELVQVLTRAYETFFKECFCNEWMESALRQHGDLKETASGILYDLQWYRSILCSILLKHAGQDNQALMPEDCNGMLSVMDRYALTIAAKRDQKNLKALLGDLEKNHTCSGECWDGKQVSAPCLAAQLLKKIDFQAQSKAAQKEYYEGLPPRDRETLNKWPLALLISQKDLQSEGHVGSGGFGEISKVVWRGETYAMKTPRRACINEIKHEIEALVGLNHPHLMRLLCCTDECSYIMELMDMSLHDMLLDGHHISCILQAVDLMLQVAEGMKNLHNMGIVHRDLKPQNILVKKVQEVSVDHHPDFKNSTSSPLSNPVWIAKICDFGTSKVKNQSTAYPHATIQIGTTMYMAPEVYELDPEDEIPERFHPMKTDVYSFGILCLAVVTGNPSRFQIDGVDVTVKKFKASVRQGKRPNLPLDCPARLSGLIKRCWHVDPLLRPSFPDICTELRYIKGLLLTDDKSTLAKPPNEGFQGIEEHEVRKQVKCAKGDVMWVGNAWSCRKRLQHFHSFLRNGIKISVHNFVYVLTEEDRHIAYVEDMYEDKKMRKKLRVRWFHKTNELPCKIPPPAPLAREVFFTSFPQVLSVECVDGLATVLSPEHFEKCLSLLPAEAAPQLHVCSRQLDNSDGLKPFSIHEVKGYWHQQILSSVGLGLSPVGECSPPYIWWTKRKTWNVGMSFDEGDAQHESHEDELVQLYQSNLEMLQICPLENLLFLNHYSNAKYSIVPAGEGDISSFHSADLRVSKDWVNGSWVDVHCNYEALNAASLSSLAKNCEHPAAVEKKPYAVFPSSTSTLSPTTASLQCDAPSTSASEVDKKFLLYGRNVSSPATCSNSEGAVACGDLLHGCSPADPRPSSTGRGGDKCEEGVSSIERHVFFEVGDRVEMLCQDSGLRGCWFKGVVTRRVSRRLKIQYEELQNEDGEGNLEEWVSAWRLAGPDKLGVRIVGRTTVRPFPTPCTSADYCIGQAVDVWWNDGWWEGIVVSKEPEGNVKVYFPGEGDISSFHSADPGVKRLGEWVLG</sequence>
<dbReference type="PROSITE" id="PS00107">
    <property type="entry name" value="PROTEIN_KINASE_ATP"/>
    <property type="match status" value="1"/>
</dbReference>
<dbReference type="PANTHER" id="PTHR44329">
    <property type="entry name" value="SERINE/THREONINE-PROTEIN KINASE TNNI3K-RELATED"/>
    <property type="match status" value="1"/>
</dbReference>
<dbReference type="InterPro" id="IPR017441">
    <property type="entry name" value="Protein_kinase_ATP_BS"/>
</dbReference>
<evidence type="ECO:0000313" key="9">
    <source>
        <dbReference type="Proteomes" id="UP001497444"/>
    </source>
</evidence>
<keyword evidence="1" id="KW-0808">Transferase</keyword>
<dbReference type="CDD" id="cd20405">
    <property type="entry name" value="Tudor_Agenet_AtDUF_rpt1_3"/>
    <property type="match status" value="1"/>
</dbReference>
<dbReference type="InterPro" id="IPR014002">
    <property type="entry name" value="Agenet_dom_plant"/>
</dbReference>
<evidence type="ECO:0000259" key="7">
    <source>
        <dbReference type="PROSITE" id="PS51038"/>
    </source>
</evidence>
<gene>
    <name evidence="8" type="ORF">CSSPJE1EN1_LOCUS2809</name>
</gene>